<feature type="non-terminal residue" evidence="3">
    <location>
        <position position="1"/>
    </location>
</feature>
<evidence type="ECO:0000313" key="4">
    <source>
        <dbReference type="Proteomes" id="UP000193380"/>
    </source>
</evidence>
<feature type="region of interest" description="Disordered" evidence="1">
    <location>
        <begin position="170"/>
        <end position="286"/>
    </location>
</feature>
<feature type="compositionally biased region" description="Basic and acidic residues" evidence="1">
    <location>
        <begin position="273"/>
        <end position="286"/>
    </location>
</feature>
<reference evidence="3" key="1">
    <citation type="journal article" date="2014" name="Nat. Commun.">
        <title>The rainbow trout genome provides novel insights into evolution after whole-genome duplication in vertebrates.</title>
        <authorList>
            <person name="Berthelot C."/>
            <person name="Brunet F."/>
            <person name="Chalopin D."/>
            <person name="Juanchich A."/>
            <person name="Bernard M."/>
            <person name="Noel B."/>
            <person name="Bento P."/>
            <person name="Da Silva C."/>
            <person name="Labadie K."/>
            <person name="Alberti A."/>
            <person name="Aury J.M."/>
            <person name="Louis A."/>
            <person name="Dehais P."/>
            <person name="Bardou P."/>
            <person name="Montfort J."/>
            <person name="Klopp C."/>
            <person name="Cabau C."/>
            <person name="Gaspin C."/>
            <person name="Thorgaard G.H."/>
            <person name="Boussaha M."/>
            <person name="Quillet E."/>
            <person name="Guyomard R."/>
            <person name="Galiana D."/>
            <person name="Bobe J."/>
            <person name="Volff J.N."/>
            <person name="Genet C."/>
            <person name="Wincker P."/>
            <person name="Jaillon O."/>
            <person name="Roest Crollius H."/>
            <person name="Guiguen Y."/>
        </authorList>
    </citation>
    <scope>NUCLEOTIDE SEQUENCE [LARGE SCALE GENOMIC DNA]</scope>
</reference>
<protein>
    <recommendedName>
        <fullName evidence="2">Methyltransferase domain-containing protein</fullName>
    </recommendedName>
</protein>
<gene>
    <name evidence="3" type="ORF">GSONMT00045265001</name>
</gene>
<feature type="compositionally biased region" description="Basic and acidic residues" evidence="1">
    <location>
        <begin position="197"/>
        <end position="223"/>
    </location>
</feature>
<dbReference type="PANTHER" id="PTHR12496">
    <property type="entry name" value="CGI-41 METHYLTRANSFERASE"/>
    <property type="match status" value="1"/>
</dbReference>
<evidence type="ECO:0000256" key="1">
    <source>
        <dbReference type="SAM" id="MobiDB-lite"/>
    </source>
</evidence>
<dbReference type="PaxDb" id="8022-A0A060Z6U1"/>
<proteinExistence type="predicted"/>
<organism evidence="3 4">
    <name type="scientific">Oncorhynchus mykiss</name>
    <name type="common">Rainbow trout</name>
    <name type="synonym">Salmo gairdneri</name>
    <dbReference type="NCBI Taxonomy" id="8022"/>
    <lineage>
        <taxon>Eukaryota</taxon>
        <taxon>Metazoa</taxon>
        <taxon>Chordata</taxon>
        <taxon>Craniata</taxon>
        <taxon>Vertebrata</taxon>
        <taxon>Euteleostomi</taxon>
        <taxon>Actinopterygii</taxon>
        <taxon>Neopterygii</taxon>
        <taxon>Teleostei</taxon>
        <taxon>Protacanthopterygii</taxon>
        <taxon>Salmoniformes</taxon>
        <taxon>Salmonidae</taxon>
        <taxon>Salmoninae</taxon>
        <taxon>Oncorhynchus</taxon>
    </lineage>
</organism>
<reference evidence="3" key="2">
    <citation type="submission" date="2014-03" db="EMBL/GenBank/DDBJ databases">
        <authorList>
            <person name="Genoscope - CEA"/>
        </authorList>
    </citation>
    <scope>NUCLEOTIDE SEQUENCE</scope>
</reference>
<dbReference type="Proteomes" id="UP000193380">
    <property type="component" value="Unassembled WGS sequence"/>
</dbReference>
<sequence>PVEVLTEITLNGDHKRAPKHYLNHGSAKNITFGFCDDSKRLVDVAELLEAAYAHSLPGLGVCVGRTELLQSLRHTDNAQPLEEVPAAVVESEEFMNSKKSHEVQAMSEVVASLAQRCRVKQVIDVGSGKGYLCSFLSLQYGLQVYGIDSSSVNTHGAQERNRKLKKYSRAYQRHSKANRTPTVMPPSGQEDLEDIAPGERERGDMVKTSGDAEKEEGREKRWGGTDQQNRDNSLPELDQSDPASAPEDPFLSALCVGMVEPTSPRVPPSELSLEERERRKRENLERKARSWVNSGGMSSGMLYSPLTSYVTAETELKEIIGELEDAVMVGLHTCGDLAPSTLRMFVAKRELLSVCSVGCCYHLLSEEFDPTRQGNYMARGIVKVGIQ</sequence>
<dbReference type="CDD" id="cd02440">
    <property type="entry name" value="AdoMet_MTases"/>
    <property type="match status" value="1"/>
</dbReference>
<evidence type="ECO:0000259" key="2">
    <source>
        <dbReference type="Pfam" id="PF13679"/>
    </source>
</evidence>
<dbReference type="InterPro" id="IPR052220">
    <property type="entry name" value="METTL25"/>
</dbReference>
<accession>A0A060Z6U1</accession>
<dbReference type="SUPFAM" id="SSF53335">
    <property type="entry name" value="S-adenosyl-L-methionine-dependent methyltransferases"/>
    <property type="match status" value="1"/>
</dbReference>
<dbReference type="Pfam" id="PF13679">
    <property type="entry name" value="Methyltransf_32"/>
    <property type="match status" value="1"/>
</dbReference>
<dbReference type="EMBL" id="FR948304">
    <property type="protein sequence ID" value="CDQ99597.1"/>
    <property type="molecule type" value="Genomic_DNA"/>
</dbReference>
<dbReference type="STRING" id="8022.A0A060Z6U1"/>
<dbReference type="InterPro" id="IPR029063">
    <property type="entry name" value="SAM-dependent_MTases_sf"/>
</dbReference>
<dbReference type="InterPro" id="IPR025714">
    <property type="entry name" value="Methyltranfer_dom"/>
</dbReference>
<dbReference type="Gene3D" id="3.40.50.150">
    <property type="entry name" value="Vaccinia Virus protein VP39"/>
    <property type="match status" value="1"/>
</dbReference>
<evidence type="ECO:0000313" key="3">
    <source>
        <dbReference type="EMBL" id="CDQ99597.1"/>
    </source>
</evidence>
<dbReference type="PANTHER" id="PTHR12496:SF9">
    <property type="entry name" value="METHYLTRANSFERASE-LIKE PROTEIN 25-RELATED"/>
    <property type="match status" value="1"/>
</dbReference>
<dbReference type="AlphaFoldDB" id="A0A060Z6U1"/>
<name>A0A060Z6U1_ONCMY</name>
<feature type="domain" description="Methyltransferase" evidence="2">
    <location>
        <begin position="98"/>
        <end position="366"/>
    </location>
</feature>